<dbReference type="InterPro" id="IPR036868">
    <property type="entry name" value="TusA-like_sf"/>
</dbReference>
<sequence length="81" mass="9119">MNAIADTVRIDVSALAAPEPMERILDALAVLPPGARLQVLIHREPFPLYEILDRRGWDHRTTRRPDARYDLVIEAMACSAP</sequence>
<dbReference type="RefSeq" id="WP_123068251.1">
    <property type="nucleotide sequence ID" value="NZ_JSAB01000034.1"/>
</dbReference>
<comment type="caution">
    <text evidence="2">The sequence shown here is derived from an EMBL/GenBank/DDBJ whole genome shotgun (WGS) entry which is preliminary data.</text>
</comment>
<evidence type="ECO:0000259" key="1">
    <source>
        <dbReference type="Pfam" id="PF10006"/>
    </source>
</evidence>
<feature type="domain" description="DUF2249" evidence="1">
    <location>
        <begin position="10"/>
        <end position="71"/>
    </location>
</feature>
<dbReference type="OrthoDB" id="151621at2"/>
<evidence type="ECO:0000313" key="3">
    <source>
        <dbReference type="Proteomes" id="UP000283254"/>
    </source>
</evidence>
<dbReference type="Proteomes" id="UP000283254">
    <property type="component" value="Unassembled WGS sequence"/>
</dbReference>
<keyword evidence="3" id="KW-1185">Reference proteome</keyword>
<dbReference type="SUPFAM" id="SSF64307">
    <property type="entry name" value="SirA-like"/>
    <property type="match status" value="1"/>
</dbReference>
<gene>
    <name evidence="2" type="ORF">NM04_03995</name>
</gene>
<name>A0A422QPU8_9BURK</name>
<reference evidence="2" key="1">
    <citation type="submission" date="2014-10" db="EMBL/GenBank/DDBJ databases">
        <title>Massilia sp. genome.</title>
        <authorList>
            <person name="Xu B."/>
            <person name="Dai L."/>
            <person name="Huang Z."/>
        </authorList>
    </citation>
    <scope>NUCLEOTIDE SEQUENCE [LARGE SCALE GENOMIC DNA]</scope>
    <source>
        <strain evidence="2">CFS-1</strain>
    </source>
</reference>
<evidence type="ECO:0000313" key="2">
    <source>
        <dbReference type="EMBL" id="RNF32039.1"/>
    </source>
</evidence>
<accession>A0A422QPU8</accession>
<proteinExistence type="predicted"/>
<organism evidence="2 3">
    <name type="scientific">Massilia aurea</name>
    <dbReference type="NCBI Taxonomy" id="373040"/>
    <lineage>
        <taxon>Bacteria</taxon>
        <taxon>Pseudomonadati</taxon>
        <taxon>Pseudomonadota</taxon>
        <taxon>Betaproteobacteria</taxon>
        <taxon>Burkholderiales</taxon>
        <taxon>Oxalobacteraceae</taxon>
        <taxon>Telluria group</taxon>
        <taxon>Massilia</taxon>
    </lineage>
</organism>
<dbReference type="AlphaFoldDB" id="A0A422QPU8"/>
<dbReference type="EMBL" id="JSAB01000034">
    <property type="protein sequence ID" value="RNF32039.1"/>
    <property type="molecule type" value="Genomic_DNA"/>
</dbReference>
<protein>
    <recommendedName>
        <fullName evidence="1">DUF2249 domain-containing protein</fullName>
    </recommendedName>
</protein>
<dbReference type="InterPro" id="IPR018720">
    <property type="entry name" value="DUF2249"/>
</dbReference>
<dbReference type="Pfam" id="PF10006">
    <property type="entry name" value="DUF2249"/>
    <property type="match status" value="1"/>
</dbReference>